<comment type="caution">
    <text evidence="1">The sequence shown here is derived from an EMBL/GenBank/DDBJ whole genome shotgun (WGS) entry which is preliminary data.</text>
</comment>
<dbReference type="Proteomes" id="UP000674217">
    <property type="component" value="Unassembled WGS sequence"/>
</dbReference>
<gene>
    <name evidence="1" type="ORF">J3S90_05620</name>
</gene>
<keyword evidence="2" id="KW-1185">Reference proteome</keyword>
<dbReference type="EMBL" id="JAGFBU010000001">
    <property type="protein sequence ID" value="MBP4141277.1"/>
    <property type="molecule type" value="Genomic_DNA"/>
</dbReference>
<organism evidence="1 2">
    <name type="scientific">Flavobacterium flabelliforme</name>
    <dbReference type="NCBI Taxonomy" id="2816119"/>
    <lineage>
        <taxon>Bacteria</taxon>
        <taxon>Pseudomonadati</taxon>
        <taxon>Bacteroidota</taxon>
        <taxon>Flavobacteriia</taxon>
        <taxon>Flavobacteriales</taxon>
        <taxon>Flavobacteriaceae</taxon>
        <taxon>Flavobacterium</taxon>
    </lineage>
</organism>
<reference evidence="1 2" key="1">
    <citation type="submission" date="2021-03" db="EMBL/GenBank/DDBJ databases">
        <title>Flavobacterium Flabelliformis Sp. Nov. And Flavobacterium Geliluteum Sp. Nov., Two Novel Multidrug Resistant Psychrophilic Species Isolated From Antarctica.</title>
        <authorList>
            <person name="Kralova S."/>
            <person name="Busse H.J."/>
            <person name="Bezdicek M."/>
            <person name="Nykrynova M."/>
            <person name="Kroupova E."/>
            <person name="Krsek D."/>
            <person name="Sedlacek I."/>
        </authorList>
    </citation>
    <scope>NUCLEOTIDE SEQUENCE [LARGE SCALE GENOMIC DNA]</scope>
    <source>
        <strain evidence="1 2">P4023</strain>
    </source>
</reference>
<name>A0ABS5CRP2_9FLAO</name>
<evidence type="ECO:0000313" key="2">
    <source>
        <dbReference type="Proteomes" id="UP000674217"/>
    </source>
</evidence>
<protein>
    <recommendedName>
        <fullName evidence="3">Transposase DDE domain-containing protein</fullName>
    </recommendedName>
</protein>
<evidence type="ECO:0008006" key="3">
    <source>
        <dbReference type="Google" id="ProtNLM"/>
    </source>
</evidence>
<sequence>MEQNKGFKRFTLTKITKVNIEFGLIAIAHNFSKWIAKVWSQNFKPFFNFTNQLTNLLRQFLIPNLEYSKNYLEIKTYK</sequence>
<accession>A0ABS5CRP2</accession>
<evidence type="ECO:0000313" key="1">
    <source>
        <dbReference type="EMBL" id="MBP4141277.1"/>
    </source>
</evidence>
<proteinExistence type="predicted"/>